<reference evidence="3 4" key="1">
    <citation type="journal article" date="2010" name="Appl. Environ. Microbiol.">
        <title>The genome sequence of the crenarchaeon Acidilobus saccharovorans supports a new order, Acidilobales, and suggests an important ecological role in terrestrial acidic hot springs.</title>
        <authorList>
            <person name="Mardanov A.V."/>
            <person name="Svetlitchnyi V.A."/>
            <person name="Beletsky A.V."/>
            <person name="Prokofeva M.I."/>
            <person name="Bonch-Osmolovskaya E.A."/>
            <person name="Ravin N.V."/>
            <person name="Skryabin K.G."/>
        </authorList>
    </citation>
    <scope>NUCLEOTIDE SEQUENCE [LARGE SCALE GENOMIC DNA]</scope>
    <source>
        <strain evidence="4">DSM 16705 / JCM 18335 / VKM B-2471 / 345-15</strain>
    </source>
</reference>
<dbReference type="InParanoid" id="D9Q0S4"/>
<keyword evidence="4" id="KW-1185">Reference proteome</keyword>
<evidence type="ECO:0000313" key="3">
    <source>
        <dbReference type="EMBL" id="ADL18912.1"/>
    </source>
</evidence>
<evidence type="ECO:0000259" key="2">
    <source>
        <dbReference type="PROSITE" id="PS50850"/>
    </source>
</evidence>
<dbReference type="OrthoDB" id="359492at2157"/>
<dbReference type="Gene3D" id="1.20.1250.20">
    <property type="entry name" value="MFS general substrate transporter like domains"/>
    <property type="match status" value="2"/>
</dbReference>
<dbReference type="STRING" id="666510.ASAC_0505"/>
<dbReference type="PANTHER" id="PTHR11360">
    <property type="entry name" value="MONOCARBOXYLATE TRANSPORTER"/>
    <property type="match status" value="1"/>
</dbReference>
<feature type="transmembrane region" description="Helical" evidence="1">
    <location>
        <begin position="149"/>
        <end position="168"/>
    </location>
</feature>
<sequence length="362" mass="37747">MSFIVMAFNSLYQYSWSVLSPLIASGLHINFLKVSVAFTLFAIFSTASQLAVSPLVDRRGPRLIAPLASLLSAMGFLGTAFSTSLIEFYAFWSAGSVGEGVLYGIASNAAVKWFPDRRGLATGLVSLGFGLGAAVANPFIGLSRSFREASLTIGVVELAALTVISSLIEYPRGLRGVDLTTTVRSPSWWLLYVTFVLSLVPLVSFSSSLGRLTDLKGYLFGVAASLFPLSSGLGRPALGALSDKLGRPRTILASLLIIAFSSALALYGPALAKVVAVSLVGFFNGAQIPLFFSIVGDLYGEAFSTSNNAAMYTGKAFSGLLGGVVIAALIEGGYGAGALVVGSPLLASALMLAAVEARRRGR</sequence>
<dbReference type="eggNOG" id="arCOG00147">
    <property type="taxonomic scope" value="Archaea"/>
</dbReference>
<keyword evidence="1" id="KW-1133">Transmembrane helix</keyword>
<dbReference type="InterPro" id="IPR011701">
    <property type="entry name" value="MFS"/>
</dbReference>
<keyword evidence="1" id="KW-0472">Membrane</keyword>
<dbReference type="InterPro" id="IPR036259">
    <property type="entry name" value="MFS_trans_sf"/>
</dbReference>
<keyword evidence="1" id="KW-0812">Transmembrane</keyword>
<feature type="transmembrane region" description="Helical" evidence="1">
    <location>
        <begin position="37"/>
        <end position="56"/>
    </location>
</feature>
<evidence type="ECO:0000256" key="1">
    <source>
        <dbReference type="SAM" id="Phobius"/>
    </source>
</evidence>
<dbReference type="PROSITE" id="PS50850">
    <property type="entry name" value="MFS"/>
    <property type="match status" value="1"/>
</dbReference>
<feature type="domain" description="Major facilitator superfamily (MFS) profile" evidence="2">
    <location>
        <begin position="1"/>
        <end position="360"/>
    </location>
</feature>
<feature type="transmembrane region" description="Helical" evidence="1">
    <location>
        <begin position="274"/>
        <end position="300"/>
    </location>
</feature>
<gene>
    <name evidence="3" type="ordered locus">ASAC_0505</name>
</gene>
<dbReference type="EMBL" id="CP001742">
    <property type="protein sequence ID" value="ADL18912.1"/>
    <property type="molecule type" value="Genomic_DNA"/>
</dbReference>
<dbReference type="FunCoup" id="D9Q0S4">
    <property type="interactions" value="9"/>
</dbReference>
<dbReference type="RefSeq" id="WP_013266424.1">
    <property type="nucleotide sequence ID" value="NC_014374.1"/>
</dbReference>
<feature type="transmembrane region" description="Helical" evidence="1">
    <location>
        <begin position="250"/>
        <end position="268"/>
    </location>
</feature>
<dbReference type="HOGENOM" id="CLU_745192_0_0_2"/>
<dbReference type="GO" id="GO:0022857">
    <property type="term" value="F:transmembrane transporter activity"/>
    <property type="evidence" value="ECO:0007669"/>
    <property type="project" value="InterPro"/>
</dbReference>
<dbReference type="SUPFAM" id="SSF103473">
    <property type="entry name" value="MFS general substrate transporter"/>
    <property type="match status" value="1"/>
</dbReference>
<dbReference type="Pfam" id="PF07690">
    <property type="entry name" value="MFS_1"/>
    <property type="match status" value="2"/>
</dbReference>
<dbReference type="Proteomes" id="UP000000346">
    <property type="component" value="Chromosome"/>
</dbReference>
<dbReference type="PANTHER" id="PTHR11360:SF304">
    <property type="entry name" value="MFS DOMAIN-CONTAINING PROTEIN"/>
    <property type="match status" value="1"/>
</dbReference>
<dbReference type="KEGG" id="asc:ASAC_0505"/>
<name>D9Q0S4_ACIS3</name>
<dbReference type="InterPro" id="IPR050327">
    <property type="entry name" value="Proton-linked_MCT"/>
</dbReference>
<proteinExistence type="predicted"/>
<dbReference type="InterPro" id="IPR020846">
    <property type="entry name" value="MFS_dom"/>
</dbReference>
<dbReference type="AlphaFoldDB" id="D9Q0S4"/>
<organism evidence="3 4">
    <name type="scientific">Acidilobus saccharovorans (strain DSM 16705 / JCM 18335 / VKM B-2471 / 345-15)</name>
    <dbReference type="NCBI Taxonomy" id="666510"/>
    <lineage>
        <taxon>Archaea</taxon>
        <taxon>Thermoproteota</taxon>
        <taxon>Thermoprotei</taxon>
        <taxon>Acidilobales</taxon>
        <taxon>Acidilobaceae</taxon>
        <taxon>Acidilobus</taxon>
    </lineage>
</organism>
<protein>
    <submittedName>
        <fullName evidence="3">Putative transport protein</fullName>
    </submittedName>
</protein>
<accession>D9Q0S4</accession>
<evidence type="ECO:0000313" key="4">
    <source>
        <dbReference type="Proteomes" id="UP000000346"/>
    </source>
</evidence>
<feature type="transmembrane region" description="Helical" evidence="1">
    <location>
        <begin position="123"/>
        <end position="143"/>
    </location>
</feature>
<feature type="transmembrane region" description="Helical" evidence="1">
    <location>
        <begin position="189"/>
        <end position="206"/>
    </location>
</feature>
<feature type="transmembrane region" description="Helical" evidence="1">
    <location>
        <begin position="12"/>
        <end position="31"/>
    </location>
</feature>
<feature type="transmembrane region" description="Helical" evidence="1">
    <location>
        <begin position="218"/>
        <end position="238"/>
    </location>
</feature>
<dbReference type="GeneID" id="9498736"/>
<feature type="transmembrane region" description="Helical" evidence="1">
    <location>
        <begin position="63"/>
        <end position="83"/>
    </location>
</feature>